<dbReference type="PRINTS" id="PR00040">
    <property type="entry name" value="HTHMERR"/>
</dbReference>
<dbReference type="Pfam" id="PF13411">
    <property type="entry name" value="MerR_1"/>
    <property type="match status" value="1"/>
</dbReference>
<protein>
    <submittedName>
        <fullName evidence="3">MerR family transcriptional regulator</fullName>
    </submittedName>
</protein>
<dbReference type="SUPFAM" id="SSF46955">
    <property type="entry name" value="Putative DNA-binding domain"/>
    <property type="match status" value="1"/>
</dbReference>
<dbReference type="InterPro" id="IPR000551">
    <property type="entry name" value="MerR-type_HTH_dom"/>
</dbReference>
<proteinExistence type="predicted"/>
<accession>A0A919V524</accession>
<evidence type="ECO:0000313" key="3">
    <source>
        <dbReference type="EMBL" id="GII90361.1"/>
    </source>
</evidence>
<sequence>MRMAELSRTTGVPVPTIKYYLREGLLTPGEQAGRNQVYYDDRHVRRIKMVRALAEYGGLSIAVIRELLAYIDHPGRDPLRLLGEAQATVIPRYERRDAPEEERGRRRLAEVIAKRGWKNVGDHPSFDAAAGVIGVLEQLGRQDVIEALDDFAAAAELIAVTDLRVVGDARDVERAVQVVILGTVLGDALLAALRRLAQSHVAYELETGDRTL</sequence>
<dbReference type="EMBL" id="BOOW01000006">
    <property type="protein sequence ID" value="GII90361.1"/>
    <property type="molecule type" value="Genomic_DNA"/>
</dbReference>
<evidence type="ECO:0000313" key="4">
    <source>
        <dbReference type="Proteomes" id="UP000606172"/>
    </source>
</evidence>
<gene>
    <name evidence="3" type="ORF">Ssi02_05920</name>
</gene>
<dbReference type="GO" id="GO:0003700">
    <property type="term" value="F:DNA-binding transcription factor activity"/>
    <property type="evidence" value="ECO:0007669"/>
    <property type="project" value="InterPro"/>
</dbReference>
<dbReference type="InterPro" id="IPR047057">
    <property type="entry name" value="MerR_fam"/>
</dbReference>
<dbReference type="Proteomes" id="UP000606172">
    <property type="component" value="Unassembled WGS sequence"/>
</dbReference>
<dbReference type="GO" id="GO:0003677">
    <property type="term" value="F:DNA binding"/>
    <property type="evidence" value="ECO:0007669"/>
    <property type="project" value="UniProtKB-KW"/>
</dbReference>
<reference evidence="3" key="1">
    <citation type="submission" date="2021-01" db="EMBL/GenBank/DDBJ databases">
        <title>Whole genome shotgun sequence of Sinosporangium siamense NBRC 109515.</title>
        <authorList>
            <person name="Komaki H."/>
            <person name="Tamura T."/>
        </authorList>
    </citation>
    <scope>NUCLEOTIDE SEQUENCE</scope>
    <source>
        <strain evidence="3">NBRC 109515</strain>
    </source>
</reference>
<dbReference type="PANTHER" id="PTHR30204:SF98">
    <property type="entry name" value="HTH-TYPE TRANSCRIPTIONAL REGULATOR ADHR"/>
    <property type="match status" value="1"/>
</dbReference>
<dbReference type="SMART" id="SM00422">
    <property type="entry name" value="HTH_MERR"/>
    <property type="match status" value="1"/>
</dbReference>
<dbReference type="AlphaFoldDB" id="A0A919V524"/>
<name>A0A919V524_9ACTN</name>
<evidence type="ECO:0000259" key="2">
    <source>
        <dbReference type="PROSITE" id="PS50937"/>
    </source>
</evidence>
<evidence type="ECO:0000256" key="1">
    <source>
        <dbReference type="ARBA" id="ARBA00023125"/>
    </source>
</evidence>
<keyword evidence="4" id="KW-1185">Reference proteome</keyword>
<feature type="domain" description="HTH merR-type" evidence="2">
    <location>
        <begin position="1"/>
        <end position="70"/>
    </location>
</feature>
<dbReference type="PROSITE" id="PS50937">
    <property type="entry name" value="HTH_MERR_2"/>
    <property type="match status" value="1"/>
</dbReference>
<comment type="caution">
    <text evidence="3">The sequence shown here is derived from an EMBL/GenBank/DDBJ whole genome shotgun (WGS) entry which is preliminary data.</text>
</comment>
<dbReference type="Gene3D" id="1.10.1660.10">
    <property type="match status" value="1"/>
</dbReference>
<dbReference type="InterPro" id="IPR009061">
    <property type="entry name" value="DNA-bd_dom_put_sf"/>
</dbReference>
<dbReference type="CDD" id="cd04780">
    <property type="entry name" value="HTH_MerR-like_sg5"/>
    <property type="match status" value="1"/>
</dbReference>
<dbReference type="PANTHER" id="PTHR30204">
    <property type="entry name" value="REDOX-CYCLING DRUG-SENSING TRANSCRIPTIONAL ACTIVATOR SOXR"/>
    <property type="match status" value="1"/>
</dbReference>
<keyword evidence="1" id="KW-0238">DNA-binding</keyword>
<organism evidence="3 4">
    <name type="scientific">Sinosporangium siamense</name>
    <dbReference type="NCBI Taxonomy" id="1367973"/>
    <lineage>
        <taxon>Bacteria</taxon>
        <taxon>Bacillati</taxon>
        <taxon>Actinomycetota</taxon>
        <taxon>Actinomycetes</taxon>
        <taxon>Streptosporangiales</taxon>
        <taxon>Streptosporangiaceae</taxon>
        <taxon>Sinosporangium</taxon>
    </lineage>
</organism>